<keyword evidence="1" id="KW-0812">Transmembrane</keyword>
<name>A0A090Q4N5_9FLAO</name>
<gene>
    <name evidence="2" type="ORF">JCM19294_1027</name>
</gene>
<keyword evidence="3" id="KW-1185">Reference proteome</keyword>
<comment type="caution">
    <text evidence="2">The sequence shown here is derived from an EMBL/GenBank/DDBJ whole genome shotgun (WGS) entry which is preliminary data.</text>
</comment>
<keyword evidence="1" id="KW-0472">Membrane</keyword>
<reference evidence="2" key="1">
    <citation type="journal article" date="2014" name="Genome Announc.">
        <title>Draft Genome Sequences of Marine Flavobacterium Nonlabens Strains NR17, NR24, NR27, NR32, NR33, and Ara13.</title>
        <authorList>
            <person name="Nakanishi M."/>
            <person name="Meirelles P."/>
            <person name="Suzuki R."/>
            <person name="Takatani N."/>
            <person name="Mino S."/>
            <person name="Suda W."/>
            <person name="Oshima K."/>
            <person name="Hattori M."/>
            <person name="Ohkuma M."/>
            <person name="Hosokawa M."/>
            <person name="Miyashita K."/>
            <person name="Thompson F.L."/>
            <person name="Niwa A."/>
            <person name="Sawabe T."/>
            <person name="Sawabe T."/>
        </authorList>
    </citation>
    <scope>NUCLEOTIDE SEQUENCE [LARGE SCALE GENOMIC DNA]</scope>
    <source>
        <strain evidence="2">JCM 19294</strain>
    </source>
</reference>
<evidence type="ECO:0000256" key="1">
    <source>
        <dbReference type="SAM" id="Phobius"/>
    </source>
</evidence>
<dbReference type="STRING" id="319236.BST91_02880"/>
<proteinExistence type="predicted"/>
<protein>
    <recommendedName>
        <fullName evidence="4">DUF3999 domain-containing protein</fullName>
    </recommendedName>
</protein>
<evidence type="ECO:0008006" key="4">
    <source>
        <dbReference type="Google" id="ProtNLM"/>
    </source>
</evidence>
<organism evidence="2 3">
    <name type="scientific">Nonlabens tegetincola</name>
    <dbReference type="NCBI Taxonomy" id="323273"/>
    <lineage>
        <taxon>Bacteria</taxon>
        <taxon>Pseudomonadati</taxon>
        <taxon>Bacteroidota</taxon>
        <taxon>Flavobacteriia</taxon>
        <taxon>Flavobacteriales</taxon>
        <taxon>Flavobacteriaceae</taxon>
        <taxon>Nonlabens</taxon>
    </lineage>
</organism>
<dbReference type="InterPro" id="IPR008979">
    <property type="entry name" value="Galactose-bd-like_sf"/>
</dbReference>
<evidence type="ECO:0000313" key="2">
    <source>
        <dbReference type="EMBL" id="GAK96718.1"/>
    </source>
</evidence>
<dbReference type="Proteomes" id="UP000029221">
    <property type="component" value="Unassembled WGS sequence"/>
</dbReference>
<dbReference type="Gene3D" id="2.60.120.260">
    <property type="entry name" value="Galactose-binding domain-like"/>
    <property type="match status" value="1"/>
</dbReference>
<feature type="transmembrane region" description="Helical" evidence="1">
    <location>
        <begin position="368"/>
        <end position="389"/>
    </location>
</feature>
<dbReference type="eggNOG" id="ENOG502Z9BT">
    <property type="taxonomic scope" value="Bacteria"/>
</dbReference>
<accession>A0A090Q4N5</accession>
<dbReference type="AlphaFoldDB" id="A0A090Q4N5"/>
<evidence type="ECO:0000313" key="3">
    <source>
        <dbReference type="Proteomes" id="UP000029221"/>
    </source>
</evidence>
<sequence>MTFAQLHTYEYKRSIEQPTDSWHKINLKPEMYKHLNQRLSDMRIYGVSKTDTTQVPFLMHSSASKKVNRDLAFELINQTKNEDGIFFTFKLEDAQLINKIHLDFIETNFDWKIQLDASNDQKEWYTLLDDYRITSIKNKQVTYQYSQLHFESSEYQYYRVLVKNIDKAELDRARLRRFEVEKGENISYPSTITKKETTNSNESLVFAEMDNTARISRVLINIKSNFDYYRPFKLEYLADSVKLDDGYRYQYATLVTGVLDSSSDNTYTFPATTCKKMRLNIYNGNNEPLHVDSFNVSGFRDYLLARFTKEADFFLVYGKENDQLPSYDIEKFKDNIPEELTSLSLGEEILIIPNQPMVEEKGLFENKLWLWILMILAIVIMGGFTLKMLRSES</sequence>
<keyword evidence="1" id="KW-1133">Transmembrane helix</keyword>
<dbReference type="SUPFAM" id="SSF49785">
    <property type="entry name" value="Galactose-binding domain-like"/>
    <property type="match status" value="1"/>
</dbReference>
<dbReference type="EMBL" id="BBML01000003">
    <property type="protein sequence ID" value="GAK96718.1"/>
    <property type="molecule type" value="Genomic_DNA"/>
</dbReference>